<evidence type="ECO:0000256" key="1">
    <source>
        <dbReference type="SAM" id="MobiDB-lite"/>
    </source>
</evidence>
<accession>A0A0B7AS60</accession>
<name>A0A0B7AS60_9EUPU</name>
<evidence type="ECO:0000313" key="2">
    <source>
        <dbReference type="EMBL" id="CEK82755.1"/>
    </source>
</evidence>
<reference evidence="2" key="1">
    <citation type="submission" date="2014-12" db="EMBL/GenBank/DDBJ databases">
        <title>Insight into the proteome of Arion vulgaris.</title>
        <authorList>
            <person name="Aradska J."/>
            <person name="Bulat T."/>
            <person name="Smidak R."/>
            <person name="Sarate P."/>
            <person name="Gangsoo J."/>
            <person name="Sialana F."/>
            <person name="Bilban M."/>
            <person name="Lubec G."/>
        </authorList>
    </citation>
    <scope>NUCLEOTIDE SEQUENCE</scope>
    <source>
        <tissue evidence="2">Skin</tissue>
    </source>
</reference>
<dbReference type="EMBL" id="HACG01035890">
    <property type="protein sequence ID" value="CEK82755.1"/>
    <property type="molecule type" value="Transcribed_RNA"/>
</dbReference>
<organism evidence="2">
    <name type="scientific">Arion vulgaris</name>
    <dbReference type="NCBI Taxonomy" id="1028688"/>
    <lineage>
        <taxon>Eukaryota</taxon>
        <taxon>Metazoa</taxon>
        <taxon>Spiralia</taxon>
        <taxon>Lophotrochozoa</taxon>
        <taxon>Mollusca</taxon>
        <taxon>Gastropoda</taxon>
        <taxon>Heterobranchia</taxon>
        <taxon>Euthyneura</taxon>
        <taxon>Panpulmonata</taxon>
        <taxon>Eupulmonata</taxon>
        <taxon>Stylommatophora</taxon>
        <taxon>Helicina</taxon>
        <taxon>Arionoidea</taxon>
        <taxon>Arionidae</taxon>
        <taxon>Arion</taxon>
    </lineage>
</organism>
<feature type="compositionally biased region" description="Polar residues" evidence="1">
    <location>
        <begin position="23"/>
        <end position="34"/>
    </location>
</feature>
<feature type="region of interest" description="Disordered" evidence="1">
    <location>
        <begin position="23"/>
        <end position="50"/>
    </location>
</feature>
<sequence length="50" mass="5304">MGLATPPVEKISYIKKTSTNMDSTTIWNNSTQPSKPGEGPPTEGQITLVG</sequence>
<proteinExistence type="predicted"/>
<dbReference type="AlphaFoldDB" id="A0A0B7AS60"/>
<gene>
    <name evidence="2" type="primary">ORF133413</name>
</gene>
<protein>
    <submittedName>
        <fullName evidence="2">Uncharacterized protein</fullName>
    </submittedName>
</protein>